<accession>A0A2V3Y9U9</accession>
<feature type="transmembrane region" description="Helical" evidence="3">
    <location>
        <begin position="147"/>
        <end position="166"/>
    </location>
</feature>
<gene>
    <name evidence="4" type="ORF">DFR60_12179</name>
</gene>
<organism evidence="4 5">
    <name type="scientific">Hungatella effluvii</name>
    <dbReference type="NCBI Taxonomy" id="1096246"/>
    <lineage>
        <taxon>Bacteria</taxon>
        <taxon>Bacillati</taxon>
        <taxon>Bacillota</taxon>
        <taxon>Clostridia</taxon>
        <taxon>Lachnospirales</taxon>
        <taxon>Lachnospiraceae</taxon>
        <taxon>Hungatella</taxon>
    </lineage>
</organism>
<evidence type="ECO:0000256" key="2">
    <source>
        <dbReference type="ARBA" id="ARBA00022989"/>
    </source>
</evidence>
<evidence type="ECO:0000313" key="5">
    <source>
        <dbReference type="Proteomes" id="UP000248057"/>
    </source>
</evidence>
<protein>
    <submittedName>
        <fullName evidence="4">Putative membrane protein</fullName>
    </submittedName>
</protein>
<dbReference type="Pfam" id="PF07155">
    <property type="entry name" value="ECF-ribofla_trS"/>
    <property type="match status" value="1"/>
</dbReference>
<keyword evidence="3" id="KW-0472">Membrane</keyword>
<dbReference type="InterPro" id="IPR009825">
    <property type="entry name" value="ECF_substrate-spec-like"/>
</dbReference>
<reference evidence="4 5" key="1">
    <citation type="submission" date="2018-05" db="EMBL/GenBank/DDBJ databases">
        <title>Genomic Encyclopedia of Type Strains, Phase IV (KMG-IV): sequencing the most valuable type-strain genomes for metagenomic binning, comparative biology and taxonomic classification.</title>
        <authorList>
            <person name="Goeker M."/>
        </authorList>
    </citation>
    <scope>NUCLEOTIDE SEQUENCE [LARGE SCALE GENOMIC DNA]</scope>
    <source>
        <strain evidence="4 5">DSM 24995</strain>
    </source>
</reference>
<dbReference type="Gene3D" id="1.10.1760.20">
    <property type="match status" value="1"/>
</dbReference>
<sequence length="178" mass="18876">MKTNNNTRKMVMTALFMALVCTATMVIRIPTPGTNGYIHPGDALVILSGIFLGPVQGLLAAGIGSALADFLGGYLLYVPATFLIKGLTAFCCGLVFQRLSATAGKRTAGVVIGGLTDMVFVACGYWLYETCFYGMAAALASVPSNLIQGLGGLILAVILYPVLAVCRRQMEQEEKRLE</sequence>
<dbReference type="EMBL" id="QJKD01000021">
    <property type="protein sequence ID" value="PXX46146.1"/>
    <property type="molecule type" value="Genomic_DNA"/>
</dbReference>
<dbReference type="Proteomes" id="UP000248057">
    <property type="component" value="Unassembled WGS sequence"/>
</dbReference>
<dbReference type="GeneID" id="86064507"/>
<name>A0A2V3Y9U9_9FIRM</name>
<proteinExistence type="predicted"/>
<evidence type="ECO:0000313" key="4">
    <source>
        <dbReference type="EMBL" id="PXX46146.1"/>
    </source>
</evidence>
<keyword evidence="5" id="KW-1185">Reference proteome</keyword>
<dbReference type="GO" id="GO:0016020">
    <property type="term" value="C:membrane"/>
    <property type="evidence" value="ECO:0007669"/>
    <property type="project" value="InterPro"/>
</dbReference>
<keyword evidence="2 3" id="KW-1133">Transmembrane helix</keyword>
<dbReference type="AlphaFoldDB" id="A0A2V3Y9U9"/>
<feature type="transmembrane region" description="Helical" evidence="3">
    <location>
        <begin position="74"/>
        <end position="96"/>
    </location>
</feature>
<evidence type="ECO:0000256" key="1">
    <source>
        <dbReference type="ARBA" id="ARBA00022692"/>
    </source>
</evidence>
<feature type="transmembrane region" description="Helical" evidence="3">
    <location>
        <begin position="108"/>
        <end position="127"/>
    </location>
</feature>
<feature type="transmembrane region" description="Helical" evidence="3">
    <location>
        <begin position="12"/>
        <end position="31"/>
    </location>
</feature>
<comment type="caution">
    <text evidence="4">The sequence shown here is derived from an EMBL/GenBank/DDBJ whole genome shotgun (WGS) entry which is preliminary data.</text>
</comment>
<dbReference type="PANTHER" id="PTHR37815:SF3">
    <property type="entry name" value="UPF0397 PROTEIN SPR0429"/>
    <property type="match status" value="1"/>
</dbReference>
<keyword evidence="1 3" id="KW-0812">Transmembrane</keyword>
<dbReference type="PANTHER" id="PTHR37815">
    <property type="entry name" value="UPF0397 PROTEIN BC_2624-RELATED"/>
    <property type="match status" value="1"/>
</dbReference>
<evidence type="ECO:0000256" key="3">
    <source>
        <dbReference type="SAM" id="Phobius"/>
    </source>
</evidence>
<feature type="transmembrane region" description="Helical" evidence="3">
    <location>
        <begin position="43"/>
        <end position="68"/>
    </location>
</feature>
<dbReference type="RefSeq" id="WP_110325928.1">
    <property type="nucleotide sequence ID" value="NZ_QJKD01000021.1"/>
</dbReference>